<protein>
    <submittedName>
        <fullName evidence="6">FAT domain-domain-containing protein</fullName>
    </submittedName>
</protein>
<comment type="similarity">
    <text evidence="1">Belongs to the PI3/PI4-kinase family. TRA1 subfamily.</text>
</comment>
<dbReference type="EMBL" id="MCFI01000028">
    <property type="protein sequence ID" value="ORY74856.1"/>
    <property type="molecule type" value="Genomic_DNA"/>
</dbReference>
<evidence type="ECO:0000259" key="3">
    <source>
        <dbReference type="PROSITE" id="PS50290"/>
    </source>
</evidence>
<feature type="domain" description="PI3K/PI4K catalytic" evidence="3">
    <location>
        <begin position="3004"/>
        <end position="3326"/>
    </location>
</feature>
<name>A0A1Y2EUL5_PROLT</name>
<dbReference type="InterPro" id="IPR011009">
    <property type="entry name" value="Kinase-like_dom_sf"/>
</dbReference>
<dbReference type="InterPro" id="IPR046805">
    <property type="entry name" value="Tra1_ring"/>
</dbReference>
<dbReference type="PANTHER" id="PTHR11139:SF1">
    <property type="entry name" value="TRANSFORMATION_TRANSCRIPTION DOMAIN-ASSOCIATED PROTEIN"/>
    <property type="match status" value="1"/>
</dbReference>
<dbReference type="Pfam" id="PF20206">
    <property type="entry name" value="Tra1_ring"/>
    <property type="match status" value="1"/>
</dbReference>
<accession>A0A1Y2EUL5</accession>
<feature type="region of interest" description="Disordered" evidence="2">
    <location>
        <begin position="2787"/>
        <end position="2832"/>
    </location>
</feature>
<dbReference type="PROSITE" id="PS51190">
    <property type="entry name" value="FATC"/>
    <property type="match status" value="1"/>
</dbReference>
<proteinExistence type="inferred from homology"/>
<dbReference type="InterPro" id="IPR000403">
    <property type="entry name" value="PI3/4_kinase_cat_dom"/>
</dbReference>
<dbReference type="InterPro" id="IPR036940">
    <property type="entry name" value="PI3/4_kinase_cat_sf"/>
</dbReference>
<dbReference type="PROSITE" id="PS50290">
    <property type="entry name" value="PI3_4_KINASE_3"/>
    <property type="match status" value="1"/>
</dbReference>
<evidence type="ECO:0000256" key="2">
    <source>
        <dbReference type="SAM" id="MobiDB-lite"/>
    </source>
</evidence>
<dbReference type="GO" id="GO:0006355">
    <property type="term" value="P:regulation of DNA-templated transcription"/>
    <property type="evidence" value="ECO:0007669"/>
    <property type="project" value="TreeGrafter"/>
</dbReference>
<dbReference type="GeneID" id="63786807"/>
<dbReference type="Gene3D" id="1.10.1070.11">
    <property type="entry name" value="Phosphatidylinositol 3-/4-kinase, catalytic domain"/>
    <property type="match status" value="1"/>
</dbReference>
<dbReference type="CDD" id="cd05163">
    <property type="entry name" value="PIKK_TRRAP"/>
    <property type="match status" value="1"/>
</dbReference>
<dbReference type="InterPro" id="IPR014009">
    <property type="entry name" value="PIK_FAT"/>
</dbReference>
<dbReference type="GO" id="GO:0006281">
    <property type="term" value="P:DNA repair"/>
    <property type="evidence" value="ECO:0007669"/>
    <property type="project" value="TreeGrafter"/>
</dbReference>
<dbReference type="GO" id="GO:0035267">
    <property type="term" value="C:NuA4 histone acetyltransferase complex"/>
    <property type="evidence" value="ECO:0007669"/>
    <property type="project" value="TreeGrafter"/>
</dbReference>
<evidence type="ECO:0000259" key="5">
    <source>
        <dbReference type="PROSITE" id="PS51190"/>
    </source>
</evidence>
<organism evidence="6 7">
    <name type="scientific">Protomyces lactucae-debilis</name>
    <dbReference type="NCBI Taxonomy" id="2754530"/>
    <lineage>
        <taxon>Eukaryota</taxon>
        <taxon>Fungi</taxon>
        <taxon>Dikarya</taxon>
        <taxon>Ascomycota</taxon>
        <taxon>Taphrinomycotina</taxon>
        <taxon>Taphrinomycetes</taxon>
        <taxon>Taphrinales</taxon>
        <taxon>Protomycetaceae</taxon>
        <taxon>Protomyces</taxon>
    </lineage>
</organism>
<dbReference type="InterPro" id="IPR046807">
    <property type="entry name" value="Tra1_central"/>
</dbReference>
<dbReference type="SUPFAM" id="SSF48371">
    <property type="entry name" value="ARM repeat"/>
    <property type="match status" value="4"/>
</dbReference>
<dbReference type="InterPro" id="IPR003152">
    <property type="entry name" value="FATC_dom"/>
</dbReference>
<gene>
    <name evidence="6" type="ORF">BCR37DRAFT_384291</name>
</gene>
<dbReference type="OMA" id="CLDLYGQ"/>
<dbReference type="InterPro" id="IPR016024">
    <property type="entry name" value="ARM-type_fold"/>
</dbReference>
<comment type="caution">
    <text evidence="6">The sequence shown here is derived from an EMBL/GenBank/DDBJ whole genome shotgun (WGS) entry which is preliminary data.</text>
</comment>
<keyword evidence="7" id="KW-1185">Reference proteome</keyword>
<evidence type="ECO:0000259" key="4">
    <source>
        <dbReference type="PROSITE" id="PS51189"/>
    </source>
</evidence>
<dbReference type="SMART" id="SM00146">
    <property type="entry name" value="PI3Kc"/>
    <property type="match status" value="1"/>
</dbReference>
<sequence>LRGFTTFMRKYAPVIPGFVVRLLQDCPPEMSAARKELLVATRHILSTDFRNAFIGKIEQLLNEDVLIGSGVTSRETLKPLAFSMLADLIHHVRAELSPLQIEKTISIYSKNLGDTSLTTSIQTMSAKLLLNLIDRIMKLPEQPEGRRLLVLILLSFTKKIANLNQSYERNEKALQEPSREVRTFGIHVGSLPAEGEPEVMKEGKHLFKNLMVGLKTVLFGLKGCNPPLPPNMSISNQHWAEAVRGLGNADLQIFTTLFLEGAKGFSYYKQEILADKTNATERNSLENPVQLTSPGSREEKDVLETFATVFIHIDPVSFQEILEKSLPAFYELAMGNNILLHVPQFFLTNDSTSSNFAGLLLEFLIEKLPELGSTDSLRSTVLLRLFKMCFMAVTMFPDLNEVILQPHLAEIIIQSMKLSASAKNPINYYILLRALFRSIGGGRFELLYKEVLPLLQVLLECLNSLLQSARKAQERELYVELCLTVPVRLSVLLPYLSYLMNPLVIALEAGPDLVTQGLRTLELCIDNLTQEFLDPILAPVLEKLMKALWSHLKPLPYTHQHSHAALRVLGKMGGRNRRFIDADHAFDATMAEHYLPSIPIAFEGIQEEHRFMWSKFVLPAADTLKDLKASIEYKTHSFAFLKAVASLYVQPFDSTTDLAGRLRTAANTLVEQSSKSEAVVKPSQAILRANKASRIHGQLYERILEGLCYAVSVPTLADEAKQFLSGLFRHFSMLLLLDAEEQLMQGQKIFSLDEPKTDLHLDSEIALDVLVLIITSENEAVRDLGEELITVFVDTLQVIVSEVGSLAQIPLFATMLGKFCHCCYQAQWYVKAGGTSGLAVLLEKLNLGTVWTRLHELEMIKALIYVVKDVPPEAPASCVEDACRLLKRVVATCHEGDSEGEKDTTAIATALISDLLNPNGKVREIVQDLFKALAELTKTPLQNIIKPVQDRLLMPIFTKPLRALPYAMQIGHIDAITFCLSLEPSFLEFNDALIRLLHEALVLTDADDEALGNGHKISSYKSSAALITLRTVCIRLLTIAVSSSEFSNPTHAQSRSKIIAVFFKSLYSKSSEVVDVANKGLKQVLSQNHKLPKDLLQAGLRPILMNLSDHKRLTVPGLEGLARLLELLTNYFKVEIGKKLLDHLRAWADPLTLQQIASKPLKDQQSIKIIAAILNIFHLLPPSAHMFLDELVSVILELEVLLRRTTDSPLRPSFLKFINRYPQETWDYLISKFDSAAISTFLIQLMDDETSKPLRDIAHSHILEMVRQESPTAEESSSVAKMNVLRLSNVLSRHQDDAFSEIEDLEHLLKLFSTLTEAVQSGPDRQHLVDIRVIAEGLVTTFVRFLKSNTNDLQPLFLLMAAEADGKLDASLALERTIQTAVVEQESLDLRRRYLSQSLLIFSGDHSSTFKIGVFRRIVNPMLARDHEAQGKSGLVDRSLVETIHTNVWKVALSDFGEDKICATDVLRIELLQMSTLLIQKYSSLLSRVRKDILFFAWNYIKLEDLTTKHAAYVFISFFIAAYDTPAKITAQIYVALLKAFQPEARTLVRQALDVLAPVLSQRIPSTAQEEKFGHKWAKYPRKVLSEENNTMQLIPVYQFIVRQSNMFYDCREQFIDLLVSALPKLGFPQNSNSDSRLLSVEICETILEWHQRQDSSMDTSEDGNAGYQMSVEACTDVLKFLVKAACLPGDSTKSQSPQRLLAVMRALLSSHVWSAMQIDLTSVEAAVLKADEKTQGAAVHALEALHIVLSTRTKEKLYAYVPETHVWLEKLLKSESAALQTNLQPVLRMFLQSLPEAGPDDDEDDVATQFKGLLVASLNENLQTNANLQGTILLLGTLAAQSPTTLDTLLPAMMKLFNNLIKEHLNVRSTTQTAVAGAPEAPSTLADPEIQAASIIALMDLMSLRMLHLGDQRRLYLAAVAQLIEKSPDISICMHILKLTSAMVLVKKDPFPTVKEKVSLLLKMTSFDNRGNDELANGFLRLVVAIYKDPSIARTELTVRLEQAFLIGTRARNVAVRAEFMEIFNSSMSKILFTRLNYIFVVQNWESLSSHYWVAQANHLLLGALASSRIVRLDKSTCLLRPLVGPGDLVADVIVDDELTKASDEHKSFLANISVVKSEQVFEPLGYLQHLSNSTGEMLWIQLLSTAWMSVCSKDQDELTKLLAIHLSKEYHLRQADKRPNVISSHLKALARIEPSITLPPHLIKYLGKSFSAWYVAIELLERSADATDQVQSGSALTESRLDALTELYAALGEDDMFYGLWRRRCRYLETNLAISYEQNGMWDKAQQLYEAAQVKARTGILPFSESEYTLWEDHWILCAQKMQQWDVLTDLAKQEGYSDLLLECAWRISDWTTDREPLEASIKSLMEVPTSRRYTFEAFMALQKTQAKLDTIQEFQRVCDEGMQLSLRKWSQLPVVVSSTHVPLLQSFQQYVELQEASSIYASLATTHAQNLEAKSHELKHILQTWRERLPNFYDDINSWSDLVAWRQLVFSSINRVFLPLVPGLQQPAGASGNSSATSFAYRGYHETAWIINRFAHVARKHQLPDVCISQLTKIYTLPNIEIQEAFLKLREQAKCHYQNPNELGMGLEVISNTNLMYFGTQQKAEFFTLKGMFLAKLKLNEEANQAFATAIQIDLTLPKAWAEWGQYSDRLFQEDAADVTKAGNAVSCYLQAAGLFKNGRARKMLSRVLWLLSLDDAQGTISSAFDSYKGEVPTWYWISFIPQLLTSLSHKEARHARQVLIKIAKAFPQALHFQLRTTKEDYAIIKKQAVAAAQSASAAKASADATELKTKTTASDTSAQSDSKGSAATAKAESPEPGASAQSTTATRQPWEHVDEIMAILKTAFPLLALSMETMVDQIQQRFKCQADEDAYRLIVALLNDGVQYIGRLGTVTEDTRLPPATQANITRFAESVLPKNIKSAFEQEFVVEKPNLQQYVAKLRRWRDKFEIILDRRKPTQQLEQVSAYLSEFQYQKFEDVEVPGQYLQHRDNNNDFVRIDRFMPQLDVVRGHGICYRRITMRGQDGSLHQFAIQYPAARHCRREERIIQLFRILSGVLARRKESRKRCLSFHLPAAIPLAPHIRIVQDDASYISLQGIYEDYCNRHGQHKDDPLQLATERLQKYPELQNKKSELIDLKVDILASIRRDLVPESIVYDFFKQTFPTFSEFWRFRKQFSLQYASLTFMTYVMNINNRFPYKLFISRKTGQVWGTEILPGMAPNNPVFHNGEAVPFRLTPALQNLMGPIGIEGIFSCATMAIARCLTEPEFELDQHLSIFVRDELITWFTQQHRPVTHETHLREKVSSNVDLIVRRASSLSQVAQGNLPANQTIIDLISQSVNPKNLVQMDQLWSSFL</sequence>
<dbReference type="Pfam" id="PF02260">
    <property type="entry name" value="FATC"/>
    <property type="match status" value="1"/>
</dbReference>
<dbReference type="SMART" id="SM01343">
    <property type="entry name" value="FATC"/>
    <property type="match status" value="1"/>
</dbReference>
<dbReference type="PROSITE" id="PS51189">
    <property type="entry name" value="FAT"/>
    <property type="match status" value="1"/>
</dbReference>
<dbReference type="PANTHER" id="PTHR11139">
    <property type="entry name" value="ATAXIA TELANGIECTASIA MUTATED ATM -RELATED"/>
    <property type="match status" value="1"/>
</dbReference>
<dbReference type="Pfam" id="PF02259">
    <property type="entry name" value="FAT"/>
    <property type="match status" value="1"/>
</dbReference>
<dbReference type="GO" id="GO:0005634">
    <property type="term" value="C:nucleus"/>
    <property type="evidence" value="ECO:0007669"/>
    <property type="project" value="TreeGrafter"/>
</dbReference>
<dbReference type="OrthoDB" id="5570127at2759"/>
<feature type="domain" description="FATC" evidence="5">
    <location>
        <begin position="3324"/>
        <end position="3356"/>
    </location>
</feature>
<dbReference type="SUPFAM" id="SSF56112">
    <property type="entry name" value="Protein kinase-like (PK-like)"/>
    <property type="match status" value="1"/>
</dbReference>
<dbReference type="Pfam" id="PF20175">
    <property type="entry name" value="Tra1_central"/>
    <property type="match status" value="2"/>
</dbReference>
<evidence type="ECO:0000256" key="1">
    <source>
        <dbReference type="ARBA" id="ARBA00007234"/>
    </source>
</evidence>
<dbReference type="GO" id="GO:0000124">
    <property type="term" value="C:SAGA complex"/>
    <property type="evidence" value="ECO:0007669"/>
    <property type="project" value="TreeGrafter"/>
</dbReference>
<feature type="domain" description="FAT" evidence="4">
    <location>
        <begin position="2204"/>
        <end position="2764"/>
    </location>
</feature>
<dbReference type="InterPro" id="IPR050517">
    <property type="entry name" value="DDR_Repair_Kinase"/>
</dbReference>
<dbReference type="STRING" id="56484.A0A1Y2EUL5"/>
<dbReference type="InterPro" id="IPR003151">
    <property type="entry name" value="PIK-rel_kinase_FAT"/>
</dbReference>
<evidence type="ECO:0000313" key="6">
    <source>
        <dbReference type="EMBL" id="ORY74856.1"/>
    </source>
</evidence>
<dbReference type="RefSeq" id="XP_040722162.1">
    <property type="nucleotide sequence ID" value="XM_040870208.1"/>
</dbReference>
<reference evidence="6 7" key="1">
    <citation type="submission" date="2016-07" db="EMBL/GenBank/DDBJ databases">
        <title>Pervasive Adenine N6-methylation of Active Genes in Fungi.</title>
        <authorList>
            <consortium name="DOE Joint Genome Institute"/>
            <person name="Mondo S.J."/>
            <person name="Dannebaum R.O."/>
            <person name="Kuo R.C."/>
            <person name="Labutti K."/>
            <person name="Haridas S."/>
            <person name="Kuo A."/>
            <person name="Salamov A."/>
            <person name="Ahrendt S.R."/>
            <person name="Lipzen A."/>
            <person name="Sullivan W."/>
            <person name="Andreopoulos W.B."/>
            <person name="Clum A."/>
            <person name="Lindquist E."/>
            <person name="Daum C."/>
            <person name="Ramamoorthy G.K."/>
            <person name="Gryganskyi A."/>
            <person name="Culley D."/>
            <person name="Magnuson J.K."/>
            <person name="James T.Y."/>
            <person name="O'Malley M.A."/>
            <person name="Stajich J.E."/>
            <person name="Spatafora J.W."/>
            <person name="Visel A."/>
            <person name="Grigoriev I.V."/>
        </authorList>
    </citation>
    <scope>NUCLEOTIDE SEQUENCE [LARGE SCALE GENOMIC DNA]</scope>
    <source>
        <strain evidence="6 7">12-1054</strain>
    </source>
</reference>
<dbReference type="Proteomes" id="UP000193685">
    <property type="component" value="Unassembled WGS sequence"/>
</dbReference>
<feature type="non-terminal residue" evidence="6">
    <location>
        <position position="1"/>
    </location>
</feature>
<evidence type="ECO:0000313" key="7">
    <source>
        <dbReference type="Proteomes" id="UP000193685"/>
    </source>
</evidence>
<feature type="compositionally biased region" description="Low complexity" evidence="2">
    <location>
        <begin position="2787"/>
        <end position="2807"/>
    </location>
</feature>
<dbReference type="Pfam" id="PF00454">
    <property type="entry name" value="PI3_PI4_kinase"/>
    <property type="match status" value="1"/>
</dbReference>